<comment type="caution">
    <text evidence="2">The sequence shown here is derived from an EMBL/GenBank/DDBJ whole genome shotgun (WGS) entry which is preliminary data.</text>
</comment>
<protein>
    <submittedName>
        <fullName evidence="2">Uncharacterized protein</fullName>
    </submittedName>
</protein>
<evidence type="ECO:0000313" key="3">
    <source>
        <dbReference type="Proteomes" id="UP000694044"/>
    </source>
</evidence>
<gene>
    <name evidence="2" type="ORF">PHYPSEUDO_013201</name>
</gene>
<sequence>MLTGEVRASANVSNLSEKEKTAASASTTRSTSGGPKTELKKQGRKKRKSKQGTTANESSLVGSVTMWNVPSGAPPLEEDVAFNTVDFMTLVEDYAERQNKQMQSVDRFSVADLFVIHIMQISSVFAS</sequence>
<reference evidence="2" key="1">
    <citation type="submission" date="2021-02" db="EMBL/GenBank/DDBJ databases">
        <authorList>
            <person name="Palmer J.M."/>
        </authorList>
    </citation>
    <scope>NUCLEOTIDE SEQUENCE</scope>
    <source>
        <strain evidence="2">SCRP734</strain>
    </source>
</reference>
<accession>A0A8T1V687</accession>
<dbReference type="EMBL" id="JAGDFM010000670">
    <property type="protein sequence ID" value="KAG7376541.1"/>
    <property type="molecule type" value="Genomic_DNA"/>
</dbReference>
<evidence type="ECO:0000256" key="1">
    <source>
        <dbReference type="SAM" id="MobiDB-lite"/>
    </source>
</evidence>
<name>A0A8T1V687_9STRA</name>
<dbReference type="AlphaFoldDB" id="A0A8T1V687"/>
<organism evidence="2 3">
    <name type="scientific">Phytophthora pseudosyringae</name>
    <dbReference type="NCBI Taxonomy" id="221518"/>
    <lineage>
        <taxon>Eukaryota</taxon>
        <taxon>Sar</taxon>
        <taxon>Stramenopiles</taxon>
        <taxon>Oomycota</taxon>
        <taxon>Peronosporomycetes</taxon>
        <taxon>Peronosporales</taxon>
        <taxon>Peronosporaceae</taxon>
        <taxon>Phytophthora</taxon>
    </lineage>
</organism>
<dbReference type="Proteomes" id="UP000694044">
    <property type="component" value="Unassembled WGS sequence"/>
</dbReference>
<feature type="region of interest" description="Disordered" evidence="1">
    <location>
        <begin position="1"/>
        <end position="60"/>
    </location>
</feature>
<keyword evidence="3" id="KW-1185">Reference proteome</keyword>
<proteinExistence type="predicted"/>
<feature type="compositionally biased region" description="Low complexity" evidence="1">
    <location>
        <begin position="22"/>
        <end position="32"/>
    </location>
</feature>
<evidence type="ECO:0000313" key="2">
    <source>
        <dbReference type="EMBL" id="KAG7376541.1"/>
    </source>
</evidence>
<dbReference type="OrthoDB" id="97095at2759"/>